<proteinExistence type="predicted"/>
<feature type="compositionally biased region" description="Polar residues" evidence="1">
    <location>
        <begin position="18"/>
        <end position="55"/>
    </location>
</feature>
<keyword evidence="3" id="KW-1185">Reference proteome</keyword>
<sequence length="73" mass="8195">MVSFRLRNVGYEPLINSPDINDTGPSFPTDTNSVDRYSDQFKNGLTNDTPSGNFDQNEEDIHEGDVFLPIDNT</sequence>
<dbReference type="EMBL" id="JANBPY010003775">
    <property type="protein sequence ID" value="KAJ1950285.1"/>
    <property type="molecule type" value="Genomic_DNA"/>
</dbReference>
<evidence type="ECO:0000313" key="2">
    <source>
        <dbReference type="EMBL" id="KAJ1950285.1"/>
    </source>
</evidence>
<evidence type="ECO:0000313" key="3">
    <source>
        <dbReference type="Proteomes" id="UP001150925"/>
    </source>
</evidence>
<organism evidence="2 3">
    <name type="scientific">Dispira parvispora</name>
    <dbReference type="NCBI Taxonomy" id="1520584"/>
    <lineage>
        <taxon>Eukaryota</taxon>
        <taxon>Fungi</taxon>
        <taxon>Fungi incertae sedis</taxon>
        <taxon>Zoopagomycota</taxon>
        <taxon>Kickxellomycotina</taxon>
        <taxon>Dimargaritomycetes</taxon>
        <taxon>Dimargaritales</taxon>
        <taxon>Dimargaritaceae</taxon>
        <taxon>Dispira</taxon>
    </lineage>
</organism>
<name>A0A9W8DZX9_9FUNG</name>
<dbReference type="AlphaFoldDB" id="A0A9W8DZX9"/>
<feature type="region of interest" description="Disordered" evidence="1">
    <location>
        <begin position="13"/>
        <end position="73"/>
    </location>
</feature>
<accession>A0A9W8DZX9</accession>
<comment type="caution">
    <text evidence="2">The sequence shown here is derived from an EMBL/GenBank/DDBJ whole genome shotgun (WGS) entry which is preliminary data.</text>
</comment>
<dbReference type="Proteomes" id="UP001150925">
    <property type="component" value="Unassembled WGS sequence"/>
</dbReference>
<protein>
    <submittedName>
        <fullName evidence="2">Uncharacterized protein</fullName>
    </submittedName>
</protein>
<gene>
    <name evidence="2" type="ORF">IWQ62_006594</name>
</gene>
<reference evidence="2" key="1">
    <citation type="submission" date="2022-07" db="EMBL/GenBank/DDBJ databases">
        <title>Phylogenomic reconstructions and comparative analyses of Kickxellomycotina fungi.</title>
        <authorList>
            <person name="Reynolds N.K."/>
            <person name="Stajich J.E."/>
            <person name="Barry K."/>
            <person name="Grigoriev I.V."/>
            <person name="Crous P."/>
            <person name="Smith M.E."/>
        </authorList>
    </citation>
    <scope>NUCLEOTIDE SEQUENCE</scope>
    <source>
        <strain evidence="2">RSA 1196</strain>
    </source>
</reference>
<feature type="non-terminal residue" evidence="2">
    <location>
        <position position="73"/>
    </location>
</feature>
<evidence type="ECO:0000256" key="1">
    <source>
        <dbReference type="SAM" id="MobiDB-lite"/>
    </source>
</evidence>